<organism evidence="3 4">
    <name type="scientific">Lepraria finkii</name>
    <dbReference type="NCBI Taxonomy" id="1340010"/>
    <lineage>
        <taxon>Eukaryota</taxon>
        <taxon>Fungi</taxon>
        <taxon>Dikarya</taxon>
        <taxon>Ascomycota</taxon>
        <taxon>Pezizomycotina</taxon>
        <taxon>Lecanoromycetes</taxon>
        <taxon>OSLEUM clade</taxon>
        <taxon>Lecanoromycetidae</taxon>
        <taxon>Lecanorales</taxon>
        <taxon>Lecanorineae</taxon>
        <taxon>Stereocaulaceae</taxon>
        <taxon>Lepraria</taxon>
    </lineage>
</organism>
<gene>
    <name evidence="3" type="ORF">ABVK25_009568</name>
</gene>
<dbReference type="SUPFAM" id="SSF56317">
    <property type="entry name" value="Carbon-nitrogen hydrolase"/>
    <property type="match status" value="1"/>
</dbReference>
<dbReference type="Pfam" id="PF00795">
    <property type="entry name" value="CN_hydrolase"/>
    <property type="match status" value="1"/>
</dbReference>
<protein>
    <recommendedName>
        <fullName evidence="2">CN hydrolase domain-containing protein</fullName>
    </recommendedName>
</protein>
<evidence type="ECO:0000313" key="4">
    <source>
        <dbReference type="Proteomes" id="UP001590951"/>
    </source>
</evidence>
<reference evidence="3 4" key="1">
    <citation type="submission" date="2024-09" db="EMBL/GenBank/DDBJ databases">
        <title>Rethinking Asexuality: The Enigmatic Case of Functional Sexual Genes in Lepraria (Stereocaulaceae).</title>
        <authorList>
            <person name="Doellman M."/>
            <person name="Sun Y."/>
            <person name="Barcenas-Pena A."/>
            <person name="Lumbsch H.T."/>
            <person name="Grewe F."/>
        </authorList>
    </citation>
    <scope>NUCLEOTIDE SEQUENCE [LARGE SCALE GENOMIC DNA]</scope>
    <source>
        <strain evidence="3 4">Grewe 0041</strain>
    </source>
</reference>
<dbReference type="InterPro" id="IPR003010">
    <property type="entry name" value="C-N_Hydrolase"/>
</dbReference>
<keyword evidence="4" id="KW-1185">Reference proteome</keyword>
<accession>A0ABR4AZ40</accession>
<evidence type="ECO:0000259" key="2">
    <source>
        <dbReference type="PROSITE" id="PS50263"/>
    </source>
</evidence>
<dbReference type="PANTHER" id="PTHR46044">
    <property type="entry name" value="NITRILASE"/>
    <property type="match status" value="1"/>
</dbReference>
<dbReference type="Proteomes" id="UP001590951">
    <property type="component" value="Unassembled WGS sequence"/>
</dbReference>
<dbReference type="PANTHER" id="PTHR46044:SF1">
    <property type="entry name" value="CN HYDROLASE DOMAIN-CONTAINING PROTEIN"/>
    <property type="match status" value="1"/>
</dbReference>
<dbReference type="EMBL" id="JBHFEH010000051">
    <property type="protein sequence ID" value="KAL2050207.1"/>
    <property type="molecule type" value="Genomic_DNA"/>
</dbReference>
<feature type="domain" description="CN hydrolase" evidence="2">
    <location>
        <begin position="1"/>
        <end position="55"/>
    </location>
</feature>
<dbReference type="PROSITE" id="PS50263">
    <property type="entry name" value="CN_HYDROLASE"/>
    <property type="match status" value="1"/>
</dbReference>
<comment type="caution">
    <text evidence="3">The sequence shown here is derived from an EMBL/GenBank/DDBJ whole genome shotgun (WGS) entry which is preliminary data.</text>
</comment>
<sequence>MQHIAKEGRCFSIGCNRFSDDIQSHGGSCIIGPLGTFLTEPVWDKDAILYAELPRAALTEAKMDFDPVGSYSRPHVFQLKVNTGDSTNVNFV</sequence>
<dbReference type="InterPro" id="IPR044149">
    <property type="entry name" value="Nitrilases_CHs"/>
</dbReference>
<proteinExistence type="inferred from homology"/>
<evidence type="ECO:0000256" key="1">
    <source>
        <dbReference type="ARBA" id="ARBA00008129"/>
    </source>
</evidence>
<comment type="similarity">
    <text evidence="1">Belongs to the carbon-nitrogen hydrolase superfamily. Nitrilase family.</text>
</comment>
<dbReference type="Gene3D" id="3.60.110.10">
    <property type="entry name" value="Carbon-nitrogen hydrolase"/>
    <property type="match status" value="1"/>
</dbReference>
<dbReference type="InterPro" id="IPR036526">
    <property type="entry name" value="C-N_Hydrolase_sf"/>
</dbReference>
<evidence type="ECO:0000313" key="3">
    <source>
        <dbReference type="EMBL" id="KAL2050207.1"/>
    </source>
</evidence>
<name>A0ABR4AZ40_9LECA</name>